<feature type="coiled-coil region" evidence="3">
    <location>
        <begin position="153"/>
        <end position="180"/>
    </location>
</feature>
<keyword evidence="2" id="KW-0813">Transport</keyword>
<dbReference type="InterPro" id="IPR006143">
    <property type="entry name" value="RND_pump_MFP"/>
</dbReference>
<dbReference type="GO" id="GO:0030313">
    <property type="term" value="C:cell envelope"/>
    <property type="evidence" value="ECO:0007669"/>
    <property type="project" value="TreeGrafter"/>
</dbReference>
<dbReference type="EMBL" id="DXFT01000146">
    <property type="protein sequence ID" value="HIX03954.1"/>
    <property type="molecule type" value="Genomic_DNA"/>
</dbReference>
<evidence type="ECO:0000256" key="2">
    <source>
        <dbReference type="ARBA" id="ARBA00022448"/>
    </source>
</evidence>
<dbReference type="GO" id="GO:0016020">
    <property type="term" value="C:membrane"/>
    <property type="evidence" value="ECO:0007669"/>
    <property type="project" value="InterPro"/>
</dbReference>
<dbReference type="InterPro" id="IPR051909">
    <property type="entry name" value="MFP_Cation_Efflux"/>
</dbReference>
<dbReference type="PANTHER" id="PTHR30097">
    <property type="entry name" value="CATION EFFLUX SYSTEM PROTEIN CUSB"/>
    <property type="match status" value="1"/>
</dbReference>
<sequence>MKTVLFLMMLAMSFYGCKNTAKHEHSHETAEEHALHAHDGHDHAHEGHDHAAETGAHAHEGEEAGHSDEIIFTKEQAARTEFEVREIQPGTFHQVIKATGQVLSAPGDESVIVATNNGVVSYADHDLAAGSPVKKGEPLFYIATKNLGDGDYYERTRANYEKAKAEYERARKLIEDKIISQKEYESIILAYQEAKISFDAISGKNSQQGVGVTNPLDGYVKTINVKDGEYVTAGQAIATVSQNKRLVLRADVSEKHYQALRNITTANFKTPYDNEVHELGALSGKLLSAGKSASDNTFFIPVTFEFDNKGNVIPGSFVEVYLISSPMEQVISVPVSALTNEMGYFYVYKQLDAEGYQKQEVQVGASNGKEVQILNGIQPGDRIVTKGAYQVKMASASAAIPGHTHEH</sequence>
<gene>
    <name evidence="6" type="ORF">H9863_07565</name>
</gene>
<dbReference type="NCBIfam" id="TIGR01730">
    <property type="entry name" value="RND_mfp"/>
    <property type="match status" value="1"/>
</dbReference>
<name>A0A9D2ABU2_9BACT</name>
<proteinExistence type="inferred from homology"/>
<reference evidence="6" key="2">
    <citation type="submission" date="2021-04" db="EMBL/GenBank/DDBJ databases">
        <authorList>
            <person name="Gilroy R."/>
        </authorList>
    </citation>
    <scope>NUCLEOTIDE SEQUENCE</scope>
    <source>
        <strain evidence="6">23274</strain>
    </source>
</reference>
<dbReference type="AlphaFoldDB" id="A0A9D2ABU2"/>
<dbReference type="Gene3D" id="2.40.420.20">
    <property type="match status" value="1"/>
</dbReference>
<feature type="region of interest" description="Disordered" evidence="4">
    <location>
        <begin position="25"/>
        <end position="64"/>
    </location>
</feature>
<dbReference type="Gene3D" id="1.10.287.470">
    <property type="entry name" value="Helix hairpin bin"/>
    <property type="match status" value="1"/>
</dbReference>
<dbReference type="Pfam" id="PF25975">
    <property type="entry name" value="CzcB_C"/>
    <property type="match status" value="1"/>
</dbReference>
<dbReference type="PANTHER" id="PTHR30097:SF4">
    <property type="entry name" value="SLR6042 PROTEIN"/>
    <property type="match status" value="1"/>
</dbReference>
<dbReference type="Proteomes" id="UP000824202">
    <property type="component" value="Unassembled WGS sequence"/>
</dbReference>
<reference evidence="6" key="1">
    <citation type="journal article" date="2021" name="PeerJ">
        <title>Extensive microbial diversity within the chicken gut microbiome revealed by metagenomics and culture.</title>
        <authorList>
            <person name="Gilroy R."/>
            <person name="Ravi A."/>
            <person name="Getino M."/>
            <person name="Pursley I."/>
            <person name="Horton D.L."/>
            <person name="Alikhan N.F."/>
            <person name="Baker D."/>
            <person name="Gharbi K."/>
            <person name="Hall N."/>
            <person name="Watson M."/>
            <person name="Adriaenssens E.M."/>
            <person name="Foster-Nyarko E."/>
            <person name="Jarju S."/>
            <person name="Secka A."/>
            <person name="Antonio M."/>
            <person name="Oren A."/>
            <person name="Chaudhuri R.R."/>
            <person name="La Ragione R."/>
            <person name="Hildebrand F."/>
            <person name="Pallen M.J."/>
        </authorList>
    </citation>
    <scope>NUCLEOTIDE SEQUENCE</scope>
    <source>
        <strain evidence="6">23274</strain>
    </source>
</reference>
<evidence type="ECO:0000256" key="4">
    <source>
        <dbReference type="SAM" id="MobiDB-lite"/>
    </source>
</evidence>
<comment type="similarity">
    <text evidence="1">Belongs to the membrane fusion protein (MFP) (TC 8.A.1) family.</text>
</comment>
<evidence type="ECO:0000313" key="7">
    <source>
        <dbReference type="Proteomes" id="UP000824202"/>
    </source>
</evidence>
<dbReference type="InterPro" id="IPR058649">
    <property type="entry name" value="CzcB_C"/>
</dbReference>
<dbReference type="PROSITE" id="PS51257">
    <property type="entry name" value="PROKAR_LIPOPROTEIN"/>
    <property type="match status" value="1"/>
</dbReference>
<evidence type="ECO:0000259" key="5">
    <source>
        <dbReference type="Pfam" id="PF25975"/>
    </source>
</evidence>
<keyword evidence="3" id="KW-0175">Coiled coil</keyword>
<dbReference type="GO" id="GO:0022857">
    <property type="term" value="F:transmembrane transporter activity"/>
    <property type="evidence" value="ECO:0007669"/>
    <property type="project" value="InterPro"/>
</dbReference>
<dbReference type="SUPFAM" id="SSF111369">
    <property type="entry name" value="HlyD-like secretion proteins"/>
    <property type="match status" value="1"/>
</dbReference>
<evidence type="ECO:0000313" key="6">
    <source>
        <dbReference type="EMBL" id="HIX03954.1"/>
    </source>
</evidence>
<feature type="domain" description="CzcB-like C-terminal circularly permuted SH3-like" evidence="5">
    <location>
        <begin position="331"/>
        <end position="392"/>
    </location>
</feature>
<comment type="caution">
    <text evidence="6">The sequence shown here is derived from an EMBL/GenBank/DDBJ whole genome shotgun (WGS) entry which is preliminary data.</text>
</comment>
<dbReference type="GO" id="GO:0060003">
    <property type="term" value="P:copper ion export"/>
    <property type="evidence" value="ECO:0007669"/>
    <property type="project" value="TreeGrafter"/>
</dbReference>
<evidence type="ECO:0000256" key="1">
    <source>
        <dbReference type="ARBA" id="ARBA00009477"/>
    </source>
</evidence>
<protein>
    <submittedName>
        <fullName evidence="6">Efflux RND transporter periplasmic adaptor subunit</fullName>
    </submittedName>
</protein>
<accession>A0A9D2ABU2</accession>
<organism evidence="6 7">
    <name type="scientific">Candidatus Odoribacter faecigallinarum</name>
    <dbReference type="NCBI Taxonomy" id="2838706"/>
    <lineage>
        <taxon>Bacteria</taxon>
        <taxon>Pseudomonadati</taxon>
        <taxon>Bacteroidota</taxon>
        <taxon>Bacteroidia</taxon>
        <taxon>Bacteroidales</taxon>
        <taxon>Odoribacteraceae</taxon>
        <taxon>Odoribacter</taxon>
    </lineage>
</organism>
<dbReference type="FunFam" id="2.40.420.20:FF:000006">
    <property type="entry name" value="RND family efflux transporter MFP subunit"/>
    <property type="match status" value="1"/>
</dbReference>
<dbReference type="GO" id="GO:0015679">
    <property type="term" value="P:plasma membrane copper ion transport"/>
    <property type="evidence" value="ECO:0007669"/>
    <property type="project" value="TreeGrafter"/>
</dbReference>
<dbReference type="Gene3D" id="2.40.30.170">
    <property type="match status" value="1"/>
</dbReference>
<evidence type="ECO:0000256" key="3">
    <source>
        <dbReference type="SAM" id="Coils"/>
    </source>
</evidence>